<dbReference type="PATRIC" id="fig|1280948.3.peg.751"/>
<dbReference type="PANTHER" id="PTHR43557">
    <property type="entry name" value="APOPTOSIS-INDUCING FACTOR 1"/>
    <property type="match status" value="1"/>
</dbReference>
<name>A0A059EAW3_9PROT</name>
<feature type="domain" description="Reductase C-terminal" evidence="6">
    <location>
        <begin position="324"/>
        <end position="408"/>
    </location>
</feature>
<dbReference type="SUPFAM" id="SSF51905">
    <property type="entry name" value="FAD/NAD(P)-binding domain"/>
    <property type="match status" value="2"/>
</dbReference>
<dbReference type="Gene3D" id="3.50.50.60">
    <property type="entry name" value="FAD/NAD(P)-binding domain"/>
    <property type="match status" value="2"/>
</dbReference>
<dbReference type="eggNOG" id="COG0446">
    <property type="taxonomic scope" value="Bacteria"/>
</dbReference>
<dbReference type="PRINTS" id="PR00411">
    <property type="entry name" value="PNDRDTASEI"/>
</dbReference>
<evidence type="ECO:0000259" key="5">
    <source>
        <dbReference type="Pfam" id="PF07992"/>
    </source>
</evidence>
<feature type="domain" description="FAD/NAD(P)-binding" evidence="5">
    <location>
        <begin position="7"/>
        <end position="305"/>
    </location>
</feature>
<dbReference type="AlphaFoldDB" id="A0A059EAW3"/>
<dbReference type="STRING" id="1280948.HY36_12565"/>
<dbReference type="InterPro" id="IPR050446">
    <property type="entry name" value="FAD-oxidoreductase/Apoptosis"/>
</dbReference>
<evidence type="ECO:0000256" key="3">
    <source>
        <dbReference type="ARBA" id="ARBA00022827"/>
    </source>
</evidence>
<evidence type="ECO:0008006" key="9">
    <source>
        <dbReference type="Google" id="ProtNLM"/>
    </source>
</evidence>
<evidence type="ECO:0000313" key="7">
    <source>
        <dbReference type="EMBL" id="KCZ64672.1"/>
    </source>
</evidence>
<keyword evidence="2" id="KW-0285">Flavoprotein</keyword>
<evidence type="ECO:0000256" key="4">
    <source>
        <dbReference type="ARBA" id="ARBA00023002"/>
    </source>
</evidence>
<gene>
    <name evidence="7" type="ORF">HY36_12565</name>
</gene>
<dbReference type="Gene3D" id="3.30.390.30">
    <property type="match status" value="1"/>
</dbReference>
<dbReference type="InterPro" id="IPR023753">
    <property type="entry name" value="FAD/NAD-binding_dom"/>
</dbReference>
<keyword evidence="4" id="KW-0560">Oxidoreductase</keyword>
<evidence type="ECO:0000256" key="2">
    <source>
        <dbReference type="ARBA" id="ARBA00022630"/>
    </source>
</evidence>
<dbReference type="Pfam" id="PF14759">
    <property type="entry name" value="Reductase_C"/>
    <property type="match status" value="1"/>
</dbReference>
<reference evidence="7 8" key="1">
    <citation type="journal article" date="2014" name="Antonie Van Leeuwenhoek">
        <title>Hyphomonas beringensis sp. nov. and Hyphomonas chukchiensis sp. nov., isolated from surface seawater of the Bering Sea and Chukchi Sea.</title>
        <authorList>
            <person name="Li C."/>
            <person name="Lai Q."/>
            <person name="Li G."/>
            <person name="Dong C."/>
            <person name="Wang J."/>
            <person name="Liao Y."/>
            <person name="Shao Z."/>
        </authorList>
    </citation>
    <scope>NUCLEOTIDE SEQUENCE [LARGE SCALE GENOMIC DNA]</scope>
    <source>
        <strain evidence="7 8">22II1-22F38</strain>
    </source>
</reference>
<dbReference type="InterPro" id="IPR016156">
    <property type="entry name" value="FAD/NAD-linked_Rdtase_dimer_sf"/>
</dbReference>
<keyword evidence="3" id="KW-0274">FAD</keyword>
<dbReference type="SUPFAM" id="SSF55424">
    <property type="entry name" value="FAD/NAD-linked reductases, dimerisation (C-terminal) domain"/>
    <property type="match status" value="1"/>
</dbReference>
<dbReference type="PANTHER" id="PTHR43557:SF2">
    <property type="entry name" value="RIESKE DOMAIN-CONTAINING PROTEIN-RELATED"/>
    <property type="match status" value="1"/>
</dbReference>
<keyword evidence="8" id="KW-1185">Reference proteome</keyword>
<sequence length="415" mass="44643">MARKISSVVLIGGGQAAAQAAQSLRMSGYDGKLSLVGDEPVLPYQRPPLSKAFMKGELAEERLYFKPAAWYENNKIDTLLSQRVLGIDRSAQRIRLEHGGDLPYDALIIATGARPRPLPVTGADLSGVHALRSLSDVERIRPQMISGRKMVIIGAGYIGLEAAAVARQFGLDVTVLEMADRVLARVTSPVISEFYTRLHHARGVDIRLGARLAGLRGSRGRVTQAVLDTGESIDADIVLVGIGILPNTELAAAAGLQCANGILVDEDARTSDPCIFAAGDCTVRPIIPYGRTGRLESVHNAIEQGKLAAAAIMGTDRPRVDCPWFWSDQFDIKLQIAGLSTGHDDIVLRGEMSTCRFSAFYFKTGHLIAVDAINSPADFLASKKLILNQARPSKVELADTAVPIRDILGKMTVQG</sequence>
<protein>
    <recommendedName>
        <fullName evidence="9">Pyridine nucleotide-disulfide oxidoreductase</fullName>
    </recommendedName>
</protein>
<dbReference type="GO" id="GO:0016651">
    <property type="term" value="F:oxidoreductase activity, acting on NAD(P)H"/>
    <property type="evidence" value="ECO:0007669"/>
    <property type="project" value="TreeGrafter"/>
</dbReference>
<evidence type="ECO:0000313" key="8">
    <source>
        <dbReference type="Proteomes" id="UP000024547"/>
    </source>
</evidence>
<dbReference type="InterPro" id="IPR036188">
    <property type="entry name" value="FAD/NAD-bd_sf"/>
</dbReference>
<comment type="caution">
    <text evidence="7">The sequence shown here is derived from an EMBL/GenBank/DDBJ whole genome shotgun (WGS) entry which is preliminary data.</text>
</comment>
<evidence type="ECO:0000256" key="1">
    <source>
        <dbReference type="ARBA" id="ARBA00001974"/>
    </source>
</evidence>
<comment type="cofactor">
    <cofactor evidence="1">
        <name>FAD</name>
        <dbReference type="ChEBI" id="CHEBI:57692"/>
    </cofactor>
</comment>
<dbReference type="PRINTS" id="PR00368">
    <property type="entry name" value="FADPNR"/>
</dbReference>
<dbReference type="Pfam" id="PF07992">
    <property type="entry name" value="Pyr_redox_2"/>
    <property type="match status" value="1"/>
</dbReference>
<organism evidence="7 8">
    <name type="scientific">Hyphomonas atlantica</name>
    <dbReference type="NCBI Taxonomy" id="1280948"/>
    <lineage>
        <taxon>Bacteria</taxon>
        <taxon>Pseudomonadati</taxon>
        <taxon>Pseudomonadota</taxon>
        <taxon>Alphaproteobacteria</taxon>
        <taxon>Hyphomonadales</taxon>
        <taxon>Hyphomonadaceae</taxon>
        <taxon>Hyphomonas</taxon>
    </lineage>
</organism>
<proteinExistence type="predicted"/>
<dbReference type="GO" id="GO:0005737">
    <property type="term" value="C:cytoplasm"/>
    <property type="evidence" value="ECO:0007669"/>
    <property type="project" value="TreeGrafter"/>
</dbReference>
<dbReference type="EMBL" id="AWFH01000002">
    <property type="protein sequence ID" value="KCZ64672.1"/>
    <property type="molecule type" value="Genomic_DNA"/>
</dbReference>
<evidence type="ECO:0000259" key="6">
    <source>
        <dbReference type="Pfam" id="PF14759"/>
    </source>
</evidence>
<dbReference type="Proteomes" id="UP000024547">
    <property type="component" value="Unassembled WGS sequence"/>
</dbReference>
<dbReference type="RefSeq" id="WP_051602480.1">
    <property type="nucleotide sequence ID" value="NZ_AWFH01000002.1"/>
</dbReference>
<dbReference type="InterPro" id="IPR028202">
    <property type="entry name" value="Reductase_C"/>
</dbReference>
<accession>A0A059EAW3</accession>